<gene>
    <name evidence="4" type="ORF">P154DRAFT_422729</name>
</gene>
<dbReference type="SUPFAM" id="SSF51735">
    <property type="entry name" value="NAD(P)-binding Rossmann-fold domains"/>
    <property type="match status" value="1"/>
</dbReference>
<accession>A0A6A5WWZ5</accession>
<organism evidence="4 5">
    <name type="scientific">Amniculicola lignicola CBS 123094</name>
    <dbReference type="NCBI Taxonomy" id="1392246"/>
    <lineage>
        <taxon>Eukaryota</taxon>
        <taxon>Fungi</taxon>
        <taxon>Dikarya</taxon>
        <taxon>Ascomycota</taxon>
        <taxon>Pezizomycotina</taxon>
        <taxon>Dothideomycetes</taxon>
        <taxon>Pleosporomycetidae</taxon>
        <taxon>Pleosporales</taxon>
        <taxon>Amniculicolaceae</taxon>
        <taxon>Amniculicola</taxon>
    </lineage>
</organism>
<protein>
    <submittedName>
        <fullName evidence="4">NAD(P)-binding protein</fullName>
    </submittedName>
</protein>
<evidence type="ECO:0000313" key="5">
    <source>
        <dbReference type="Proteomes" id="UP000799779"/>
    </source>
</evidence>
<feature type="domain" description="NmrA-like" evidence="3">
    <location>
        <begin position="4"/>
        <end position="306"/>
    </location>
</feature>
<evidence type="ECO:0000313" key="4">
    <source>
        <dbReference type="EMBL" id="KAF2006333.1"/>
    </source>
</evidence>
<dbReference type="EMBL" id="ML977560">
    <property type="protein sequence ID" value="KAF2006333.1"/>
    <property type="molecule type" value="Genomic_DNA"/>
</dbReference>
<dbReference type="Proteomes" id="UP000799779">
    <property type="component" value="Unassembled WGS sequence"/>
</dbReference>
<sequence>MSNKKLLVLFGATGNQGGSTAHFVLDDPTLAKQYAVRAITRDINNSKAQELQKKGAELVAADLDEPSTLPAALRGAHSVFLLTNTQYGGNSREIETRQAKAALGEALKQGVEYVIWSSMSHPYKISGGNLAQVEHFDDKAEIEEYIRGLPIKSAFYAPGSFMQNSSTHMKPRPSPANDGTHILGNLCSSATRIPLIDITDSGKWIGAILAEPDKYEGKFFAAAERLYSFEEIAQVMSKVSGKTVIHQQFPDEVFKSFVPESPLKEALCEMWLFIRDYGYYGTNMERDVEWASQQAKGRLTSLEEYLTKSGWTL</sequence>
<dbReference type="PANTHER" id="PTHR42748">
    <property type="entry name" value="NITROGEN METABOLITE REPRESSION PROTEIN NMRA FAMILY MEMBER"/>
    <property type="match status" value="1"/>
</dbReference>
<dbReference type="PANTHER" id="PTHR42748:SF11">
    <property type="entry name" value="NMRA-LIKE DOMAIN-CONTAINING PROTEIN"/>
    <property type="match status" value="1"/>
</dbReference>
<evidence type="ECO:0000256" key="1">
    <source>
        <dbReference type="ARBA" id="ARBA00006328"/>
    </source>
</evidence>
<dbReference type="InterPro" id="IPR051164">
    <property type="entry name" value="NmrA-like_oxidored"/>
</dbReference>
<keyword evidence="2" id="KW-0521">NADP</keyword>
<dbReference type="AlphaFoldDB" id="A0A6A5WWZ5"/>
<dbReference type="Gene3D" id="3.40.50.720">
    <property type="entry name" value="NAD(P)-binding Rossmann-like Domain"/>
    <property type="match status" value="1"/>
</dbReference>
<dbReference type="CDD" id="cd05251">
    <property type="entry name" value="NmrA_like_SDR_a"/>
    <property type="match status" value="1"/>
</dbReference>
<comment type="similarity">
    <text evidence="1">Belongs to the NmrA-type oxidoreductase family.</text>
</comment>
<dbReference type="OrthoDB" id="300709at2759"/>
<evidence type="ECO:0000256" key="2">
    <source>
        <dbReference type="ARBA" id="ARBA00022857"/>
    </source>
</evidence>
<dbReference type="InterPro" id="IPR036291">
    <property type="entry name" value="NAD(P)-bd_dom_sf"/>
</dbReference>
<dbReference type="Gene3D" id="3.90.25.10">
    <property type="entry name" value="UDP-galactose 4-epimerase, domain 1"/>
    <property type="match status" value="1"/>
</dbReference>
<dbReference type="GO" id="GO:0005634">
    <property type="term" value="C:nucleus"/>
    <property type="evidence" value="ECO:0007669"/>
    <property type="project" value="TreeGrafter"/>
</dbReference>
<proteinExistence type="inferred from homology"/>
<dbReference type="Pfam" id="PF05368">
    <property type="entry name" value="NmrA"/>
    <property type="match status" value="1"/>
</dbReference>
<dbReference type="InterPro" id="IPR008030">
    <property type="entry name" value="NmrA-like"/>
</dbReference>
<reference evidence="4" key="1">
    <citation type="journal article" date="2020" name="Stud. Mycol.">
        <title>101 Dothideomycetes genomes: a test case for predicting lifestyles and emergence of pathogens.</title>
        <authorList>
            <person name="Haridas S."/>
            <person name="Albert R."/>
            <person name="Binder M."/>
            <person name="Bloem J."/>
            <person name="Labutti K."/>
            <person name="Salamov A."/>
            <person name="Andreopoulos B."/>
            <person name="Baker S."/>
            <person name="Barry K."/>
            <person name="Bills G."/>
            <person name="Bluhm B."/>
            <person name="Cannon C."/>
            <person name="Castanera R."/>
            <person name="Culley D."/>
            <person name="Daum C."/>
            <person name="Ezra D."/>
            <person name="Gonzalez J."/>
            <person name="Henrissat B."/>
            <person name="Kuo A."/>
            <person name="Liang C."/>
            <person name="Lipzen A."/>
            <person name="Lutzoni F."/>
            <person name="Magnuson J."/>
            <person name="Mondo S."/>
            <person name="Nolan M."/>
            <person name="Ohm R."/>
            <person name="Pangilinan J."/>
            <person name="Park H.-J."/>
            <person name="Ramirez L."/>
            <person name="Alfaro M."/>
            <person name="Sun H."/>
            <person name="Tritt A."/>
            <person name="Yoshinaga Y."/>
            <person name="Zwiers L.-H."/>
            <person name="Turgeon B."/>
            <person name="Goodwin S."/>
            <person name="Spatafora J."/>
            <person name="Crous P."/>
            <person name="Grigoriev I."/>
        </authorList>
    </citation>
    <scope>NUCLEOTIDE SEQUENCE</scope>
    <source>
        <strain evidence="4">CBS 123094</strain>
    </source>
</reference>
<evidence type="ECO:0000259" key="3">
    <source>
        <dbReference type="Pfam" id="PF05368"/>
    </source>
</evidence>
<keyword evidence="5" id="KW-1185">Reference proteome</keyword>
<name>A0A6A5WWZ5_9PLEO</name>